<protein>
    <submittedName>
        <fullName evidence="3">Putative secreted protein</fullName>
    </submittedName>
</protein>
<organism evidence="3 4">
    <name type="scientific">Paenibacillus riograndensis SBR5</name>
    <dbReference type="NCBI Taxonomy" id="1073571"/>
    <lineage>
        <taxon>Bacteria</taxon>
        <taxon>Bacillati</taxon>
        <taxon>Bacillota</taxon>
        <taxon>Bacilli</taxon>
        <taxon>Bacillales</taxon>
        <taxon>Paenibacillaceae</taxon>
        <taxon>Paenibacillus</taxon>
        <taxon>Paenibacillus sonchi group</taxon>
    </lineage>
</organism>
<proteinExistence type="predicted"/>
<dbReference type="PATRIC" id="fig|1073571.4.peg.3495"/>
<feature type="region of interest" description="Disordered" evidence="1">
    <location>
        <begin position="418"/>
        <end position="461"/>
    </location>
</feature>
<feature type="chain" id="PRO_5002420724" evidence="2">
    <location>
        <begin position="29"/>
        <end position="886"/>
    </location>
</feature>
<gene>
    <name evidence="3" type="ORF">PRIO_3272</name>
</gene>
<dbReference type="KEGG" id="pri:PRIO_3272"/>
<evidence type="ECO:0000256" key="2">
    <source>
        <dbReference type="SAM" id="SignalP"/>
    </source>
</evidence>
<evidence type="ECO:0000313" key="4">
    <source>
        <dbReference type="Proteomes" id="UP000033163"/>
    </source>
</evidence>
<reference evidence="4" key="1">
    <citation type="submission" date="2015-03" db="EMBL/GenBank/DDBJ databases">
        <authorList>
            <person name="Wibberg D."/>
        </authorList>
    </citation>
    <scope>NUCLEOTIDE SEQUENCE [LARGE SCALE GENOMIC DNA]</scope>
</reference>
<dbReference type="HOGENOM" id="CLU_354827_0_0_9"/>
<dbReference type="STRING" id="483937.AMQ84_28435"/>
<dbReference type="Proteomes" id="UP000033163">
    <property type="component" value="Chromosome I"/>
</dbReference>
<name>A0A0E4HAY8_9BACL</name>
<sequence length="886" mass="95488">MRKHRTTYIALLLSTFIIGQMSVYPASAATAAANNAGAKVSAASAASTAPKNLGSIPLEAGVKATLEDVSIWSQSGGNILTYTLNYSNSGGSNANLSHYFSRVVTSGGSVIPGNPVTADAAKNKVVSKQTERVIYYVNLGKINSLKGLKVSVYVWDPKSKGYLRHAGAISLPANYSSSAVSGQRQNVTMNNIPVSAASESLQIYKYGGKVFAKVGINFSNEGNKVLTDPGYTAYLMSASGTAFELALDNSLAGYKIQPQEKKTIYYVTEIPPYLKTDNMKVQYVQRDETLKFELPKFSYKLPAAVTPDLNVGKGAIKKIGINSNTIELQLTGANVYGEDAAGIWTFQFRLKNAGKQAVVLPTYDLSVRTAKGTTFPISSNGVSGASLKPMEEKVVQLTAQIPLEVEQNTLKLQMIESVSGNSSGNTPSAPAQGTPGTSGSTPEGSGAGGAGGTGGSNSPGTIVSPSATAKLSIPVAYFAVPYTLRADTQKAMNYRITNQYGTFDYSLMSLQRFPWKNDDILIAKLNITNTQSVNLTLPDLKGALKLDNNDLSASTDLFMEKEASSIAPGKSAEVYVFSKIPYTTDFKSTRVNLYSVVKEENVPFLSLNTSSVTDAVYKVDRGGSYTIVGKGKNAKVQENKTVIYQGINSNIVYTEMFLSSEEKRQSKMARLQAYFKTADGQLYETTPVQPDMAATPGGKQLVTFWAKLPKSVDASDVTLYLGPGINGNKFTEAGQESTGFINVSALELSPQYITPVNNLSKVTLYPYTLSVLNSEGRNARGSDTINITMNYSLLRDISYDIGSFDHKLVLKMTDPYGQSQEKSLTLGTDLIEGDNNRYSMSFSSETYKKLAGGIYSIRLYDEFQGERIELANQAYTLKIERAATSE</sequence>
<evidence type="ECO:0000313" key="3">
    <source>
        <dbReference type="EMBL" id="CQR55675.1"/>
    </source>
</evidence>
<accession>A0A0E4HAY8</accession>
<keyword evidence="2" id="KW-0732">Signal</keyword>
<evidence type="ECO:0000256" key="1">
    <source>
        <dbReference type="SAM" id="MobiDB-lite"/>
    </source>
</evidence>
<dbReference type="EMBL" id="LN831776">
    <property type="protein sequence ID" value="CQR55675.1"/>
    <property type="molecule type" value="Genomic_DNA"/>
</dbReference>
<feature type="compositionally biased region" description="Gly residues" evidence="1">
    <location>
        <begin position="445"/>
        <end position="457"/>
    </location>
</feature>
<dbReference type="AlphaFoldDB" id="A0A0E4HAY8"/>
<dbReference type="RefSeq" id="WP_020434169.1">
    <property type="nucleotide sequence ID" value="NZ_AGBD01001901.1"/>
</dbReference>
<feature type="compositionally biased region" description="Low complexity" evidence="1">
    <location>
        <begin position="433"/>
        <end position="444"/>
    </location>
</feature>
<feature type="signal peptide" evidence="2">
    <location>
        <begin position="1"/>
        <end position="28"/>
    </location>
</feature>
<feature type="compositionally biased region" description="Polar residues" evidence="1">
    <location>
        <begin position="418"/>
        <end position="431"/>
    </location>
</feature>